<name>A0A518KAB3_9BACT</name>
<dbReference type="PANTHER" id="PTHR43877:SF2">
    <property type="entry name" value="AMINOALKYLPHOSPHONATE N-ACETYLTRANSFERASE-RELATED"/>
    <property type="match status" value="1"/>
</dbReference>
<evidence type="ECO:0000256" key="2">
    <source>
        <dbReference type="ARBA" id="ARBA00023315"/>
    </source>
</evidence>
<dbReference type="EMBL" id="CP036349">
    <property type="protein sequence ID" value="QDV74737.1"/>
    <property type="molecule type" value="Genomic_DNA"/>
</dbReference>
<gene>
    <name evidence="4" type="ORF">Spa11_29450</name>
</gene>
<keyword evidence="5" id="KW-1185">Reference proteome</keyword>
<dbReference type="SUPFAM" id="SSF55729">
    <property type="entry name" value="Acyl-CoA N-acyltransferases (Nat)"/>
    <property type="match status" value="1"/>
</dbReference>
<dbReference type="PROSITE" id="PS51186">
    <property type="entry name" value="GNAT"/>
    <property type="match status" value="1"/>
</dbReference>
<dbReference type="Pfam" id="PF00583">
    <property type="entry name" value="Acetyltransf_1"/>
    <property type="match status" value="1"/>
</dbReference>
<dbReference type="InterPro" id="IPR000182">
    <property type="entry name" value="GNAT_dom"/>
</dbReference>
<evidence type="ECO:0000256" key="1">
    <source>
        <dbReference type="ARBA" id="ARBA00022679"/>
    </source>
</evidence>
<evidence type="ECO:0000313" key="5">
    <source>
        <dbReference type="Proteomes" id="UP000316426"/>
    </source>
</evidence>
<dbReference type="CDD" id="cd04301">
    <property type="entry name" value="NAT_SF"/>
    <property type="match status" value="1"/>
</dbReference>
<evidence type="ECO:0000259" key="3">
    <source>
        <dbReference type="PROSITE" id="PS51186"/>
    </source>
</evidence>
<dbReference type="Gene3D" id="3.40.630.30">
    <property type="match status" value="1"/>
</dbReference>
<dbReference type="Proteomes" id="UP000316426">
    <property type="component" value="Chromosome"/>
</dbReference>
<feature type="domain" description="N-acetyltransferase" evidence="3">
    <location>
        <begin position="32"/>
        <end position="189"/>
    </location>
</feature>
<dbReference type="AlphaFoldDB" id="A0A518KAB3"/>
<sequence>MFVSEAGNGLETALLTLRYLCPLTAPNMPNDVLIRRADLTSPADAAAYLAVLDMYSRDPLGDGKPLDDEVRERIVPALIEHPTTLIWLAFDGDRPIGFITAFRGFSSFKARPLVNIHDIAVASEMRGKGIGKALLAAAEEYARETGCCRLTLEVLERNPARAVYEAAGYRQAAYAPGAGGALFYVRPLD</sequence>
<reference evidence="4 5" key="1">
    <citation type="submission" date="2019-02" db="EMBL/GenBank/DDBJ databases">
        <title>Deep-cultivation of Planctomycetes and their phenomic and genomic characterization uncovers novel biology.</title>
        <authorList>
            <person name="Wiegand S."/>
            <person name="Jogler M."/>
            <person name="Boedeker C."/>
            <person name="Pinto D."/>
            <person name="Vollmers J."/>
            <person name="Rivas-Marin E."/>
            <person name="Kohn T."/>
            <person name="Peeters S.H."/>
            <person name="Heuer A."/>
            <person name="Rast P."/>
            <person name="Oberbeckmann S."/>
            <person name="Bunk B."/>
            <person name="Jeske O."/>
            <person name="Meyerdierks A."/>
            <person name="Storesund J.E."/>
            <person name="Kallscheuer N."/>
            <person name="Luecker S."/>
            <person name="Lage O.M."/>
            <person name="Pohl T."/>
            <person name="Merkel B.J."/>
            <person name="Hornburger P."/>
            <person name="Mueller R.-W."/>
            <person name="Bruemmer F."/>
            <person name="Labrenz M."/>
            <person name="Spormann A.M."/>
            <person name="Op den Camp H."/>
            <person name="Overmann J."/>
            <person name="Amann R."/>
            <person name="Jetten M.S.M."/>
            <person name="Mascher T."/>
            <person name="Medema M.H."/>
            <person name="Devos D.P."/>
            <person name="Kaster A.-K."/>
            <person name="Ovreas L."/>
            <person name="Rohde M."/>
            <person name="Galperin M.Y."/>
            <person name="Jogler C."/>
        </authorList>
    </citation>
    <scope>NUCLEOTIDE SEQUENCE [LARGE SCALE GENOMIC DNA]</scope>
    <source>
        <strain evidence="4 5">Spa11</strain>
    </source>
</reference>
<organism evidence="4 5">
    <name type="scientific">Botrimarina mediterranea</name>
    <dbReference type="NCBI Taxonomy" id="2528022"/>
    <lineage>
        <taxon>Bacteria</taxon>
        <taxon>Pseudomonadati</taxon>
        <taxon>Planctomycetota</taxon>
        <taxon>Planctomycetia</taxon>
        <taxon>Pirellulales</taxon>
        <taxon>Lacipirellulaceae</taxon>
        <taxon>Botrimarina</taxon>
    </lineage>
</organism>
<dbReference type="GO" id="GO:0016747">
    <property type="term" value="F:acyltransferase activity, transferring groups other than amino-acyl groups"/>
    <property type="evidence" value="ECO:0007669"/>
    <property type="project" value="InterPro"/>
</dbReference>
<dbReference type="InterPro" id="IPR016181">
    <property type="entry name" value="Acyl_CoA_acyltransferase"/>
</dbReference>
<dbReference type="RefSeq" id="WP_231932939.1">
    <property type="nucleotide sequence ID" value="NZ_CP036349.1"/>
</dbReference>
<dbReference type="InterPro" id="IPR050832">
    <property type="entry name" value="Bact_Acetyltransf"/>
</dbReference>
<proteinExistence type="predicted"/>
<accession>A0A518KAB3</accession>
<dbReference type="KEGG" id="bmei:Spa11_29450"/>
<keyword evidence="2" id="KW-0012">Acyltransferase</keyword>
<evidence type="ECO:0000313" key="4">
    <source>
        <dbReference type="EMBL" id="QDV74737.1"/>
    </source>
</evidence>
<keyword evidence="1 4" id="KW-0808">Transferase</keyword>
<protein>
    <submittedName>
        <fullName evidence="4">Putative acetyltransferase</fullName>
    </submittedName>
</protein>
<dbReference type="PANTHER" id="PTHR43877">
    <property type="entry name" value="AMINOALKYLPHOSPHONATE N-ACETYLTRANSFERASE-RELATED-RELATED"/>
    <property type="match status" value="1"/>
</dbReference>